<evidence type="ECO:0000259" key="5">
    <source>
        <dbReference type="PROSITE" id="PS51755"/>
    </source>
</evidence>
<dbReference type="PROSITE" id="PS51755">
    <property type="entry name" value="OMPR_PHOB"/>
    <property type="match status" value="1"/>
</dbReference>
<dbReference type="GO" id="GO:0043531">
    <property type="term" value="F:ADP binding"/>
    <property type="evidence" value="ECO:0007669"/>
    <property type="project" value="InterPro"/>
</dbReference>
<dbReference type="InterPro" id="IPR027417">
    <property type="entry name" value="P-loop_NTPase"/>
</dbReference>
<dbReference type="InterPro" id="IPR005158">
    <property type="entry name" value="BTAD"/>
</dbReference>
<sequence>MDARFTILGPTGIRVGDRVDTQWGRPRERALLAVLLTRPGTFVPAAELIDWIWPDRSELPRNPKQALYLYSSRLRAKLESLPNRVELSTRNGAYRIDVGRKAVDYFRFLDQVDRARELSALGDHRQALSEIRSAFAIWRHQVPLQDLRSDRAETWRRNVLMNRLMPAYDLLCQELLALGEHQQVIDELDDLELDYRIHHGLLKRRLHALYRLMRTEEASRLYLTVHKALRAEPNDAAADSLRKFHDGLQKGRTESVKPAARAPEVLTPQQLPLDVPLFVGHEDKFAALDHVASEAGLVLVSGQGGVGKTAFAVHWAHTRRTRFPGGVLFADLQGFSDGAVLDAATVVDRFLLALGVRPDQITNPDHRMARLQSLVSGRRLLVLLDNAYDTEQIRQLLPLFSSCLVIVTSRSRLSGLAARLAPHRISIDPLGENAAARLLLDRIGERAENTEALAELTRVCSGLPIALKVLANHIATRPNVRLSAFVDHFRERGVLDIGTMHGPRAVFMQSLRALEPDARLLFRTIGVHPGPDISVSTAAAMVALPTRRVHAAFDTLVEATLVEQANDLDRFKLHDLLREFSSGLLDDPQERMLIERRMFDFYLRTAENADMTLFPGMVRVLTSSTGSEFGALEFKDASEAERWCMAEVQTVLAVVRLSVETGAYSYAVQIPPLMEIWPRRGMTAEMLSALRLGLAATKALGESSTEAAADLMQQIGHSHLVRQEYRQAEHYVHSAHIAYLQAGGDQRSGIASCLHTGARILVATGNIQMGIDSHERALSLIREIDERGLETFFLFRAGEAYQKAFEYERAASYYHQALMLARAQEDEWAEATVLQLLGSLSFSRERVGEARAFAQNSLWKYAGQRAIGAVGEVLTLLCQIEEEAGNVWEATQYARQAVRFCGHVGASLSEATALCVLARILGRAGRREAAVEALERAWPLLVEQDAERASRVAAELERLRSEIDLPEPRSGSPVFHPEP</sequence>
<dbReference type="SUPFAM" id="SSF46894">
    <property type="entry name" value="C-terminal effector domain of the bipartite response regulators"/>
    <property type="match status" value="1"/>
</dbReference>
<organism evidence="6 7">
    <name type="scientific">Lentzea fradiae</name>
    <dbReference type="NCBI Taxonomy" id="200378"/>
    <lineage>
        <taxon>Bacteria</taxon>
        <taxon>Bacillati</taxon>
        <taxon>Actinomycetota</taxon>
        <taxon>Actinomycetes</taxon>
        <taxon>Pseudonocardiales</taxon>
        <taxon>Pseudonocardiaceae</taxon>
        <taxon>Lentzea</taxon>
    </lineage>
</organism>
<keyword evidence="3" id="KW-0802">TPR repeat</keyword>
<dbReference type="InterPro" id="IPR016032">
    <property type="entry name" value="Sig_transdc_resp-reg_C-effctor"/>
</dbReference>
<dbReference type="GO" id="GO:0003677">
    <property type="term" value="F:DNA binding"/>
    <property type="evidence" value="ECO:0007669"/>
    <property type="project" value="UniProtKB-UniRule"/>
</dbReference>
<feature type="DNA-binding region" description="OmpR/PhoB-type" evidence="4">
    <location>
        <begin position="1"/>
        <end position="98"/>
    </location>
</feature>
<comment type="similarity">
    <text evidence="1">Belongs to the AfsR/DnrI/RedD regulatory family.</text>
</comment>
<dbReference type="Pfam" id="PF00931">
    <property type="entry name" value="NB-ARC"/>
    <property type="match status" value="1"/>
</dbReference>
<dbReference type="SUPFAM" id="SSF48452">
    <property type="entry name" value="TPR-like"/>
    <property type="match status" value="2"/>
</dbReference>
<dbReference type="Gene3D" id="3.40.50.300">
    <property type="entry name" value="P-loop containing nucleotide triphosphate hydrolases"/>
    <property type="match status" value="1"/>
</dbReference>
<dbReference type="InterPro" id="IPR036388">
    <property type="entry name" value="WH-like_DNA-bd_sf"/>
</dbReference>
<dbReference type="AlphaFoldDB" id="A0A1G7QEQ9"/>
<dbReference type="Proteomes" id="UP000199623">
    <property type="component" value="Unassembled WGS sequence"/>
</dbReference>
<dbReference type="PRINTS" id="PR00364">
    <property type="entry name" value="DISEASERSIST"/>
</dbReference>
<name>A0A1G7QEQ9_9PSEU</name>
<dbReference type="PROSITE" id="PS50005">
    <property type="entry name" value="TPR"/>
    <property type="match status" value="1"/>
</dbReference>
<dbReference type="STRING" id="200378.SAMN05216553_104410"/>
<gene>
    <name evidence="6" type="ORF">SAMN05216553_104410</name>
</gene>
<feature type="repeat" description="TPR" evidence="3">
    <location>
        <begin position="791"/>
        <end position="824"/>
    </location>
</feature>
<dbReference type="GO" id="GO:0006355">
    <property type="term" value="P:regulation of DNA-templated transcription"/>
    <property type="evidence" value="ECO:0007669"/>
    <property type="project" value="InterPro"/>
</dbReference>
<dbReference type="InterPro" id="IPR001867">
    <property type="entry name" value="OmpR/PhoB-type_DNA-bd"/>
</dbReference>
<feature type="domain" description="OmpR/PhoB-type" evidence="5">
    <location>
        <begin position="1"/>
        <end position="98"/>
    </location>
</feature>
<evidence type="ECO:0000256" key="3">
    <source>
        <dbReference type="PROSITE-ProRule" id="PRU00339"/>
    </source>
</evidence>
<dbReference type="InterPro" id="IPR019734">
    <property type="entry name" value="TPR_rpt"/>
</dbReference>
<evidence type="ECO:0000256" key="4">
    <source>
        <dbReference type="PROSITE-ProRule" id="PRU01091"/>
    </source>
</evidence>
<dbReference type="Pfam" id="PF03704">
    <property type="entry name" value="BTAD"/>
    <property type="match status" value="1"/>
</dbReference>
<dbReference type="SUPFAM" id="SSF52540">
    <property type="entry name" value="P-loop containing nucleoside triphosphate hydrolases"/>
    <property type="match status" value="1"/>
</dbReference>
<evidence type="ECO:0000313" key="6">
    <source>
        <dbReference type="EMBL" id="SDF96958.1"/>
    </source>
</evidence>
<dbReference type="Gene3D" id="1.25.40.10">
    <property type="entry name" value="Tetratricopeptide repeat domain"/>
    <property type="match status" value="2"/>
</dbReference>
<protein>
    <submittedName>
        <fullName evidence="6">DNA-binding transcriptional activator of the SARP family</fullName>
    </submittedName>
</protein>
<evidence type="ECO:0000256" key="1">
    <source>
        <dbReference type="ARBA" id="ARBA00005820"/>
    </source>
</evidence>
<dbReference type="InterPro" id="IPR002182">
    <property type="entry name" value="NB-ARC"/>
</dbReference>
<proteinExistence type="inferred from homology"/>
<evidence type="ECO:0000313" key="7">
    <source>
        <dbReference type="Proteomes" id="UP000199623"/>
    </source>
</evidence>
<dbReference type="PANTHER" id="PTHR47691:SF3">
    <property type="entry name" value="HTH-TYPE TRANSCRIPTIONAL REGULATOR RV0890C-RELATED"/>
    <property type="match status" value="1"/>
</dbReference>
<dbReference type="SMART" id="SM00862">
    <property type="entry name" value="Trans_reg_C"/>
    <property type="match status" value="1"/>
</dbReference>
<evidence type="ECO:0000256" key="2">
    <source>
        <dbReference type="ARBA" id="ARBA00023125"/>
    </source>
</evidence>
<keyword evidence="7" id="KW-1185">Reference proteome</keyword>
<accession>A0A1G7QEQ9</accession>
<dbReference type="Gene3D" id="1.10.10.10">
    <property type="entry name" value="Winged helix-like DNA-binding domain superfamily/Winged helix DNA-binding domain"/>
    <property type="match status" value="1"/>
</dbReference>
<dbReference type="GO" id="GO:0000160">
    <property type="term" value="P:phosphorelay signal transduction system"/>
    <property type="evidence" value="ECO:0007669"/>
    <property type="project" value="InterPro"/>
</dbReference>
<dbReference type="PANTHER" id="PTHR47691">
    <property type="entry name" value="REGULATOR-RELATED"/>
    <property type="match status" value="1"/>
</dbReference>
<reference evidence="7" key="1">
    <citation type="submission" date="2016-10" db="EMBL/GenBank/DDBJ databases">
        <authorList>
            <person name="Varghese N."/>
            <person name="Submissions S."/>
        </authorList>
    </citation>
    <scope>NUCLEOTIDE SEQUENCE [LARGE SCALE GENOMIC DNA]</scope>
    <source>
        <strain evidence="7">CGMCC 4.3506</strain>
    </source>
</reference>
<keyword evidence="2 4" id="KW-0238">DNA-binding</keyword>
<dbReference type="EMBL" id="FNCC01000004">
    <property type="protein sequence ID" value="SDF96958.1"/>
    <property type="molecule type" value="Genomic_DNA"/>
</dbReference>
<dbReference type="SMART" id="SM01043">
    <property type="entry name" value="BTAD"/>
    <property type="match status" value="1"/>
</dbReference>
<dbReference type="InterPro" id="IPR011990">
    <property type="entry name" value="TPR-like_helical_dom_sf"/>
</dbReference>